<accession>A0A1A8WYH0</accession>
<reference evidence="2" key="1">
    <citation type="submission" date="2016-05" db="EMBL/GenBank/DDBJ databases">
        <authorList>
            <person name="Naeem Raeece"/>
        </authorList>
    </citation>
    <scope>NUCLEOTIDE SEQUENCE [LARGE SCALE GENOMIC DNA]</scope>
</reference>
<dbReference type="EMBL" id="FLQW01004000">
    <property type="protein sequence ID" value="SBS96442.1"/>
    <property type="molecule type" value="Genomic_DNA"/>
</dbReference>
<organism evidence="1 2">
    <name type="scientific">Plasmodium malariae</name>
    <dbReference type="NCBI Taxonomy" id="5858"/>
    <lineage>
        <taxon>Eukaryota</taxon>
        <taxon>Sar</taxon>
        <taxon>Alveolata</taxon>
        <taxon>Apicomplexa</taxon>
        <taxon>Aconoidasida</taxon>
        <taxon>Haemosporida</taxon>
        <taxon>Plasmodiidae</taxon>
        <taxon>Plasmodium</taxon>
        <taxon>Plasmodium (Plasmodium)</taxon>
    </lineage>
</organism>
<evidence type="ECO:0000313" key="2">
    <source>
        <dbReference type="Proteomes" id="UP000078597"/>
    </source>
</evidence>
<dbReference type="AlphaFoldDB" id="A0A1A8WYH0"/>
<gene>
    <name evidence="1" type="ORF">PMALA_053940</name>
</gene>
<sequence length="78" mass="9023">MEEMSLKVFNEKTENARTNMCKNEVEIKNLISKLERGRSIKLSEGMIANTVSTIKDFLLDVLRKPETTEKSKDFTKKN</sequence>
<name>A0A1A8WYH0_PLAMA</name>
<dbReference type="Proteomes" id="UP000078597">
    <property type="component" value="Unassembled WGS sequence"/>
</dbReference>
<protein>
    <submittedName>
        <fullName evidence="1">Uncharacterized protein</fullName>
    </submittedName>
</protein>
<proteinExistence type="predicted"/>
<dbReference type="VEuPathDB" id="PlasmoDB:PmUG01_14017400"/>
<dbReference type="InterPro" id="IPR036469">
    <property type="entry name" value="Pfg27_sf"/>
</dbReference>
<evidence type="ECO:0000313" key="1">
    <source>
        <dbReference type="EMBL" id="SBS96442.1"/>
    </source>
</evidence>
<dbReference type="Gene3D" id="1.10.3030.10">
    <property type="entry name" value="Gametocyte protein Pfg27"/>
    <property type="match status" value="1"/>
</dbReference>